<reference evidence="5" key="1">
    <citation type="submission" date="2013-07" db="EMBL/GenBank/DDBJ databases">
        <title>The genome of Eucalyptus grandis.</title>
        <authorList>
            <person name="Schmutz J."/>
            <person name="Hayes R."/>
            <person name="Myburg A."/>
            <person name="Tuskan G."/>
            <person name="Grattapaglia D."/>
            <person name="Rokhsar D.S."/>
        </authorList>
    </citation>
    <scope>NUCLEOTIDE SEQUENCE</scope>
    <source>
        <tissue evidence="5">Leaf extractions</tissue>
    </source>
</reference>
<evidence type="ECO:0000256" key="2">
    <source>
        <dbReference type="ARBA" id="ARBA00022679"/>
    </source>
</evidence>
<evidence type="ECO:0000256" key="3">
    <source>
        <dbReference type="ARBA" id="ARBA00023315"/>
    </source>
</evidence>
<dbReference type="EMBL" id="MU848451">
    <property type="protein sequence ID" value="KAK2632530.1"/>
    <property type="molecule type" value="Genomic_DNA"/>
</dbReference>
<gene>
    <name evidence="5" type="ORF">EUGRSUZ_L01435</name>
</gene>
<organism evidence="5">
    <name type="scientific">Eucalyptus grandis</name>
    <name type="common">Flooded gum</name>
    <dbReference type="NCBI Taxonomy" id="71139"/>
    <lineage>
        <taxon>Eukaryota</taxon>
        <taxon>Viridiplantae</taxon>
        <taxon>Streptophyta</taxon>
        <taxon>Embryophyta</taxon>
        <taxon>Tracheophyta</taxon>
        <taxon>Spermatophyta</taxon>
        <taxon>Magnoliopsida</taxon>
        <taxon>eudicotyledons</taxon>
        <taxon>Gunneridae</taxon>
        <taxon>Pentapetalae</taxon>
        <taxon>rosids</taxon>
        <taxon>malvids</taxon>
        <taxon>Myrtales</taxon>
        <taxon>Myrtaceae</taxon>
        <taxon>Myrtoideae</taxon>
        <taxon>Eucalypteae</taxon>
        <taxon>Eucalyptus</taxon>
    </lineage>
</organism>
<name>A0A058ZVE5_EUCGR</name>
<dbReference type="InParanoid" id="A0A058ZVE5"/>
<dbReference type="GO" id="GO:0016746">
    <property type="term" value="F:acyltransferase activity"/>
    <property type="evidence" value="ECO:0007669"/>
    <property type="project" value="UniProtKB-KW"/>
</dbReference>
<evidence type="ECO:0000313" key="5">
    <source>
        <dbReference type="EMBL" id="KCW44980.1"/>
    </source>
</evidence>
<reference evidence="4" key="2">
    <citation type="journal article" date="2014" name="Nature">
        <title>The genome of Eucalyptus grandis.</title>
        <authorList>
            <person name="Myburg A.A."/>
            <person name="Grattapaglia D."/>
            <person name="Tuskan G.A."/>
            <person name="Hellsten U."/>
            <person name="Hayes R.D."/>
            <person name="Grimwood J."/>
            <person name="Jenkins J."/>
            <person name="Lindquist E."/>
            <person name="Tice H."/>
            <person name="Bauer D."/>
            <person name="Goodstein D.M."/>
            <person name="Dubchak I."/>
            <person name="Poliakov A."/>
            <person name="Mizrachi E."/>
            <person name="Kullan A.R."/>
            <person name="Hussey S.G."/>
            <person name="Pinard D."/>
            <person name="van der Merwe K."/>
            <person name="Singh P."/>
            <person name="van Jaarsveld I."/>
            <person name="Silva-Junior O.B."/>
            <person name="Togawa R.C."/>
            <person name="Pappas M.R."/>
            <person name="Faria D.A."/>
            <person name="Sansaloni C.P."/>
            <person name="Petroli C.D."/>
            <person name="Yang X."/>
            <person name="Ranjan P."/>
            <person name="Tschaplinski T.J."/>
            <person name="Ye C.Y."/>
            <person name="Li T."/>
            <person name="Sterck L."/>
            <person name="Vanneste K."/>
            <person name="Murat F."/>
            <person name="Soler M."/>
            <person name="Clemente H.S."/>
            <person name="Saidi N."/>
            <person name="Cassan-Wang H."/>
            <person name="Dunand C."/>
            <person name="Hefer C.A."/>
            <person name="Bornberg-Bauer E."/>
            <person name="Kersting A.R."/>
            <person name="Vining K."/>
            <person name="Amarasinghe V."/>
            <person name="Ranik M."/>
            <person name="Naithani S."/>
            <person name="Elser J."/>
            <person name="Boyd A.E."/>
            <person name="Liston A."/>
            <person name="Spatafora J.W."/>
            <person name="Dharmwardhana P."/>
            <person name="Raja R."/>
            <person name="Sullivan C."/>
            <person name="Romanel E."/>
            <person name="Alves-Ferreira M."/>
            <person name="Kulheim C."/>
            <person name="Foley W."/>
            <person name="Carocha V."/>
            <person name="Paiva J."/>
            <person name="Kudrna D."/>
            <person name="Brommonschenkel S.H."/>
            <person name="Pasquali G."/>
            <person name="Byrne M."/>
            <person name="Rigault P."/>
            <person name="Tibbits J."/>
            <person name="Spokevicius A."/>
            <person name="Jones R.C."/>
            <person name="Steane D.A."/>
            <person name="Vaillancourt R.E."/>
            <person name="Potts B.M."/>
            <person name="Joubert F."/>
            <person name="Barry K."/>
            <person name="Pappas G.J."/>
            <person name="Strauss S.H."/>
            <person name="Jaiswal P."/>
            <person name="Grima-Pettenati J."/>
            <person name="Salse J."/>
            <person name="Van de Peer Y."/>
            <person name="Rokhsar D.S."/>
            <person name="Schmutz J."/>
        </authorList>
    </citation>
    <scope>NUCLEOTIDE SEQUENCE</scope>
    <source>
        <tissue evidence="4">Leaf extractions</tissue>
    </source>
</reference>
<dbReference type="AlphaFoldDB" id="A0A058ZVE5"/>
<dbReference type="Proteomes" id="UP000030711">
    <property type="component" value="Unassembled WGS sequence"/>
</dbReference>
<keyword evidence="2" id="KW-0808">Transferase</keyword>
<proteinExistence type="inferred from homology"/>
<dbReference type="Gene3D" id="3.30.559.10">
    <property type="entry name" value="Chloramphenicol acetyltransferase-like domain"/>
    <property type="match status" value="2"/>
</dbReference>
<keyword evidence="6" id="KW-1185">Reference proteome</keyword>
<dbReference type="Pfam" id="PF02458">
    <property type="entry name" value="Transferase"/>
    <property type="match status" value="2"/>
</dbReference>
<reference evidence="4" key="4">
    <citation type="submission" date="2023-07" db="EMBL/GenBank/DDBJ databases">
        <authorList>
            <person name="Myburg A.A."/>
            <person name="Grattapaglia D."/>
            <person name="Tuskan G.A."/>
            <person name="Hellsten U."/>
            <person name="Hayes R.D."/>
            <person name="Grimwood J."/>
            <person name="Jenkins J."/>
            <person name="Lindquist E."/>
            <person name="Tice H."/>
            <person name="Bauer D."/>
            <person name="Goodstein D.M."/>
            <person name="Dubchak I."/>
            <person name="Poliakov A."/>
            <person name="Mizrachi E."/>
            <person name="Kullan A.R."/>
            <person name="Hussey S.G."/>
            <person name="Pinard D."/>
            <person name="Van D.M."/>
            <person name="Singh P."/>
            <person name="Van J.I."/>
            <person name="Silva-Junior O.B."/>
            <person name="Togawa R.C."/>
            <person name="Pappas M.R."/>
            <person name="Faria D.A."/>
            <person name="Sansaloni C.P."/>
            <person name="Petroli C.D."/>
            <person name="Yang X."/>
            <person name="Ranjan P."/>
            <person name="Tschaplinski T.J."/>
            <person name="Ye C.Y."/>
            <person name="Li T."/>
            <person name="Sterck L."/>
            <person name="Vanneste K."/>
            <person name="Murat F."/>
            <person name="Soler M."/>
            <person name="Clemente H.S."/>
            <person name="Saidi N."/>
            <person name="Cassan-Wang H."/>
            <person name="Dunand C."/>
            <person name="Hefer C.A."/>
            <person name="Bornberg-Bauer E."/>
            <person name="Kersting A.R."/>
            <person name="Vining K."/>
            <person name="Amarasinghe V."/>
            <person name="Ranik M."/>
            <person name="Naithani S."/>
            <person name="Elser J."/>
            <person name="Boyd A.E."/>
            <person name="Liston A."/>
            <person name="Spatafora J.W."/>
            <person name="Dharmwardhana P."/>
            <person name="Raja R."/>
            <person name="Sullivan C."/>
            <person name="Romanel E."/>
            <person name="Alves-Ferreira M."/>
            <person name="Kulheim C."/>
            <person name="Foley W."/>
            <person name="Carocha V."/>
            <person name="Paiva J."/>
            <person name="Kudrna D."/>
            <person name="Brommonschenkel S.H."/>
            <person name="Pasquali G."/>
            <person name="Byrne M."/>
            <person name="Rigault P."/>
            <person name="Tibbits J."/>
            <person name="Spokevicius A."/>
            <person name="Jones R.C."/>
            <person name="Steane D.A."/>
            <person name="Vaillancourt R.E."/>
            <person name="Potts B.M."/>
            <person name="Joubert F."/>
            <person name="Barry K."/>
            <person name="Pappas G.J."/>
            <person name="Strauss S.H."/>
            <person name="Jaiswal P."/>
            <person name="Grima-Pettenati J."/>
            <person name="Salse J."/>
            <person name="Van D.P."/>
            <person name="Rokhsar D.S."/>
            <person name="Schmutz J."/>
        </authorList>
    </citation>
    <scope>NUCLEOTIDE SEQUENCE</scope>
    <source>
        <tissue evidence="4">Leaf extractions</tissue>
    </source>
</reference>
<dbReference type="PANTHER" id="PTHR31623">
    <property type="entry name" value="F21J9.9"/>
    <property type="match status" value="1"/>
</dbReference>
<protein>
    <submittedName>
        <fullName evidence="5">Uncharacterized protein</fullName>
    </submittedName>
</protein>
<evidence type="ECO:0000256" key="1">
    <source>
        <dbReference type="ARBA" id="ARBA00009861"/>
    </source>
</evidence>
<accession>A0A058ZVE5</accession>
<dbReference type="EMBL" id="KK198967">
    <property type="protein sequence ID" value="KCW44980.1"/>
    <property type="molecule type" value="Genomic_DNA"/>
</dbReference>
<sequence length="343" mass="37750">MATKVKVVSTETIKPSSPTPPHLRNFSFCLLDQLPPRFYVPVVLFYSAPDEKAAPDSASVSGNLKTSLAQVLSLFYPLGGRVKGNAGIDCNDEGALYLEAKAHFELSKVLSYTDIDQLQQFLPFSPYRVSTNNEDQVIVGVKANFFDCGGIRIGICISHKIANGASVSAFLNAWSAIANNGIDGEDINFQMPSRVISREKLSTNRFCFDGQSGRRSIPHHQQSHVVNIRSRMRPQPLPETALGNLWQSSVAPLMEANKGVELQDFAGILRNSIRAINGQYMSALQGQKGLAKACESLMAAQKLVASSFGEIELHKFISWARFSFYKADFGWERPPWVCTTSVP</sequence>
<keyword evidence="3" id="KW-0012">Acyltransferase</keyword>
<evidence type="ECO:0000313" key="6">
    <source>
        <dbReference type="Proteomes" id="UP000030711"/>
    </source>
</evidence>
<evidence type="ECO:0000313" key="4">
    <source>
        <dbReference type="EMBL" id="KAK2632530.1"/>
    </source>
</evidence>
<dbReference type="Gramene" id="KCW44980">
    <property type="protein sequence ID" value="KCW44980"/>
    <property type="gene ID" value="EUGRSUZ_L01435"/>
</dbReference>
<comment type="similarity">
    <text evidence="1">Belongs to the plant acyltransferase family.</text>
</comment>
<reference evidence="4" key="3">
    <citation type="submission" date="2023-04" db="EMBL/GenBank/DDBJ databases">
        <title>WGS assembly of Eucalyptus grandis.</title>
        <authorList>
            <person name="Myburg A."/>
            <person name="Grattapaglia D."/>
            <person name="Tuskan G."/>
            <person name="Hellsten U."/>
            <person name="Hayes R."/>
            <person name="Grimwood J."/>
            <person name="Jenkins J."/>
            <person name="Lindquist E."/>
            <person name="Tice H."/>
            <person name="Bauer D."/>
            <person name="Goodstein D."/>
            <person name="Dubchak I."/>
            <person name="Poliakov A."/>
            <person name="Mizrachi E."/>
            <person name="Kullan A."/>
            <person name="Hussey S."/>
            <person name="Pinard D."/>
            <person name="Van D."/>
            <person name="Singh P."/>
            <person name="Van J."/>
            <person name="Silva-Junior O."/>
            <person name="Togawa R."/>
            <person name="Pappas M."/>
            <person name="Faria D."/>
            <person name="Sansaloni C."/>
            <person name="Petroli C."/>
            <person name="Yang X."/>
            <person name="Ranjan P."/>
            <person name="Tschaplinski T."/>
            <person name="Ye C."/>
            <person name="Li T."/>
            <person name="Sterck L."/>
            <person name="Vanneste K."/>
            <person name="Murat F."/>
            <person name="Soler M."/>
            <person name="Clemente H."/>
            <person name="Saidi N."/>
            <person name="Cassan-Wang H."/>
            <person name="Dunand C."/>
            <person name="Hefer C."/>
            <person name="Bornberg-Bauer E."/>
            <person name="Kersting A."/>
            <person name="Vining K."/>
            <person name="Amarasinghe V."/>
            <person name="Ranik M."/>
            <person name="Naithani S."/>
            <person name="Elser J."/>
            <person name="Boyd A."/>
            <person name="Liston A."/>
            <person name="Spatafora J."/>
            <person name="Dharmwardhana P."/>
            <person name="Raja R."/>
            <person name="Sullivan C."/>
            <person name="Romanel E."/>
            <person name="Alves-Ferreira M."/>
            <person name="Kulheim C."/>
            <person name="Foley W."/>
            <person name="Carocha V."/>
            <person name="Paiva J."/>
            <person name="Kudrna D."/>
            <person name="Brommonschenkel S."/>
            <person name="Pasquali G."/>
            <person name="Byrne M."/>
            <person name="Rigault P."/>
            <person name="Tibbits J."/>
            <person name="Spokevicius A."/>
            <person name="Jones R."/>
            <person name="Steane D."/>
            <person name="Vaillancourt R."/>
            <person name="Potts B."/>
            <person name="Joubert F."/>
            <person name="Barry K."/>
            <person name="Pappas G."/>
            <person name="Strauss S."/>
            <person name="Jaiswal P."/>
            <person name="Grima-Pettenati J."/>
            <person name="Salse J."/>
            <person name="Van D."/>
            <person name="Rokhsar D."/>
            <person name="Schmutz J."/>
        </authorList>
    </citation>
    <scope>NUCLEOTIDE SEQUENCE</scope>
    <source>
        <tissue evidence="4">Leaf extractions</tissue>
    </source>
</reference>
<dbReference type="PANTHER" id="PTHR31623:SF79">
    <property type="entry name" value="SALUTARIDINOL 7-O-ACETYLTRANSFERASE"/>
    <property type="match status" value="1"/>
</dbReference>
<dbReference type="InterPro" id="IPR023213">
    <property type="entry name" value="CAT-like_dom_sf"/>
</dbReference>